<organism evidence="2 3">
    <name type="scientific">Oryzomonas rubra</name>
    <dbReference type="NCBI Taxonomy" id="2509454"/>
    <lineage>
        <taxon>Bacteria</taxon>
        <taxon>Pseudomonadati</taxon>
        <taxon>Thermodesulfobacteriota</taxon>
        <taxon>Desulfuromonadia</taxon>
        <taxon>Geobacterales</taxon>
        <taxon>Geobacteraceae</taxon>
        <taxon>Oryzomonas</taxon>
    </lineage>
</organism>
<feature type="domain" description="Calcineurin-like phosphoesterase" evidence="1">
    <location>
        <begin position="13"/>
        <end position="248"/>
    </location>
</feature>
<evidence type="ECO:0000259" key="1">
    <source>
        <dbReference type="Pfam" id="PF00149"/>
    </source>
</evidence>
<dbReference type="GO" id="GO:0016787">
    <property type="term" value="F:hydrolase activity"/>
    <property type="evidence" value="ECO:0007669"/>
    <property type="project" value="InterPro"/>
</dbReference>
<comment type="caution">
    <text evidence="2">The sequence shown here is derived from an EMBL/GenBank/DDBJ whole genome shotgun (WGS) entry which is preliminary data.</text>
</comment>
<dbReference type="EMBL" id="SRSD01000010">
    <property type="protein sequence ID" value="KAA0888797.1"/>
    <property type="molecule type" value="Genomic_DNA"/>
</dbReference>
<dbReference type="InterPro" id="IPR029052">
    <property type="entry name" value="Metallo-depent_PP-like"/>
</dbReference>
<reference evidence="2 3" key="1">
    <citation type="submission" date="2019-04" db="EMBL/GenBank/DDBJ databases">
        <title>Geobacter ruber sp. nov., ferric-reducing bacteria isolated from paddy soil.</title>
        <authorList>
            <person name="Xu Z."/>
            <person name="Masuda Y."/>
            <person name="Itoh H."/>
            <person name="Senoo K."/>
        </authorList>
    </citation>
    <scope>NUCLEOTIDE SEQUENCE [LARGE SCALE GENOMIC DNA]</scope>
    <source>
        <strain evidence="2 3">Red88</strain>
    </source>
</reference>
<proteinExistence type="predicted"/>
<dbReference type="Proteomes" id="UP000324298">
    <property type="component" value="Unassembled WGS sequence"/>
</dbReference>
<dbReference type="AlphaFoldDB" id="A0A5A9X6R9"/>
<gene>
    <name evidence="2" type="ORF">ET418_15570</name>
</gene>
<name>A0A5A9X6R9_9BACT</name>
<dbReference type="InterPro" id="IPR050535">
    <property type="entry name" value="DNA_Repair-Maintenance_Comp"/>
</dbReference>
<accession>A0A5A9X6R9</accession>
<dbReference type="SUPFAM" id="SSF56300">
    <property type="entry name" value="Metallo-dependent phosphatases"/>
    <property type="match status" value="1"/>
</dbReference>
<dbReference type="InterPro" id="IPR004843">
    <property type="entry name" value="Calcineurin-like_PHP"/>
</dbReference>
<evidence type="ECO:0000313" key="3">
    <source>
        <dbReference type="Proteomes" id="UP000324298"/>
    </source>
</evidence>
<dbReference type="RefSeq" id="WP_149309153.1">
    <property type="nucleotide sequence ID" value="NZ_SRSD01000010.1"/>
</dbReference>
<keyword evidence="3" id="KW-1185">Reference proteome</keyword>
<dbReference type="Gene3D" id="3.60.21.10">
    <property type="match status" value="1"/>
</dbReference>
<sequence>MHCAGYSAGRCNMRIIHTGDWHISRNADKREESERCILAMINHAQLYPPDLFVISGDTVDELDGRIMLDSEVAHSAIELVDSCAGIAPVVIIRGTRSHDRDTPAIFRHLRTVHRVHVASQVEQVALIRYGDSCAFNSYASISPDHEVVAALTLVPSLDKAYLMAQFEGSARDGNMQARELMHDLFAGLGMVNDSLPAGIPKIFVGHGMLTGSEFSTGQVAVGEDLEFSVNDLHQAHCDYYALGHVHKYQQHGGNVFFCGSPGRLNYGEQEDKGFLEVTFGSAAPVAQFMPLPARRLCFGEAIWDGDEAAFEAEVARVEAGASGADVRFRYSIPEEDRHRVDRALLEQRFMAGGARKVKIECQVVPAVRQRAAGISQARTLAEKVAQWGATSDVAPITLGGAIEIASNIESRSVEELVAGCFPVVEAEPAPVDRKESTRAALNRYFENNGAAVQGGLF</sequence>
<dbReference type="PANTHER" id="PTHR30337:SF0">
    <property type="entry name" value="NUCLEASE SBCCD SUBUNIT D"/>
    <property type="match status" value="1"/>
</dbReference>
<dbReference type="PANTHER" id="PTHR30337">
    <property type="entry name" value="COMPONENT OF ATP-DEPENDENT DSDNA EXONUCLEASE"/>
    <property type="match status" value="1"/>
</dbReference>
<protein>
    <recommendedName>
        <fullName evidence="1">Calcineurin-like phosphoesterase domain-containing protein</fullName>
    </recommendedName>
</protein>
<dbReference type="OrthoDB" id="9773856at2"/>
<evidence type="ECO:0000313" key="2">
    <source>
        <dbReference type="EMBL" id="KAA0888797.1"/>
    </source>
</evidence>
<dbReference type="Pfam" id="PF00149">
    <property type="entry name" value="Metallophos"/>
    <property type="match status" value="1"/>
</dbReference>